<name>A0ABP0C0Q5_9PEZI</name>
<dbReference type="EMBL" id="CAWUHC010000053">
    <property type="protein sequence ID" value="CAK7225393.1"/>
    <property type="molecule type" value="Genomic_DNA"/>
</dbReference>
<dbReference type="InterPro" id="IPR040030">
    <property type="entry name" value="Ribosomal_mL57"/>
</dbReference>
<feature type="domain" description="RNase III" evidence="2">
    <location>
        <begin position="121"/>
        <end position="266"/>
    </location>
</feature>
<evidence type="ECO:0000256" key="1">
    <source>
        <dbReference type="SAM" id="MobiDB-lite"/>
    </source>
</evidence>
<dbReference type="InterPro" id="IPR000999">
    <property type="entry name" value="RNase_III_dom"/>
</dbReference>
<keyword evidence="4" id="KW-1185">Reference proteome</keyword>
<protein>
    <recommendedName>
        <fullName evidence="2">RNase III domain-containing protein</fullName>
    </recommendedName>
</protein>
<sequence>MSLTRRALQSSNTSVWSTVARPATTTSVCIAARRNAFSSTSTTQSANEPLPQDSEQPAAPLNADGERPRWSYTPERMKAPFSIQQPKDPRRSLWRVNADPARLDRMYEKLIGRDLTRSLPEELKWLAVTHKSFDNGRRGFNTRLAFFGRMILALETTKAIMAGPTPNHPEDVHGRTPFEHPALENVDKLQAVQPHHYASPERLSALSREVGLPSVVRWKPRMPDNLEGSGQTTVLTSTLFAIIGAVSLHYGAEVANRLVRDRIVKSLTS</sequence>
<dbReference type="PANTHER" id="PTHR28160">
    <property type="entry name" value="54S RIBOSOMAL PROTEIN L15, MITOCHONDRIAL"/>
    <property type="match status" value="1"/>
</dbReference>
<dbReference type="PANTHER" id="PTHR28160:SF1">
    <property type="entry name" value="LARGE RIBOSOMAL SUBUNIT PROTEIN ML57"/>
    <property type="match status" value="1"/>
</dbReference>
<gene>
    <name evidence="3" type="ORF">SBRCBS47491_005874</name>
</gene>
<dbReference type="Pfam" id="PF14622">
    <property type="entry name" value="Ribonucleas_3_3"/>
    <property type="match status" value="1"/>
</dbReference>
<organism evidence="3 4">
    <name type="scientific">Sporothrix bragantina</name>
    <dbReference type="NCBI Taxonomy" id="671064"/>
    <lineage>
        <taxon>Eukaryota</taxon>
        <taxon>Fungi</taxon>
        <taxon>Dikarya</taxon>
        <taxon>Ascomycota</taxon>
        <taxon>Pezizomycotina</taxon>
        <taxon>Sordariomycetes</taxon>
        <taxon>Sordariomycetidae</taxon>
        <taxon>Ophiostomatales</taxon>
        <taxon>Ophiostomataceae</taxon>
        <taxon>Sporothrix</taxon>
    </lineage>
</organism>
<accession>A0ABP0C0Q5</accession>
<reference evidence="3 4" key="1">
    <citation type="submission" date="2024-01" db="EMBL/GenBank/DDBJ databases">
        <authorList>
            <person name="Allen C."/>
            <person name="Tagirdzhanova G."/>
        </authorList>
    </citation>
    <scope>NUCLEOTIDE SEQUENCE [LARGE SCALE GENOMIC DNA]</scope>
</reference>
<evidence type="ECO:0000313" key="4">
    <source>
        <dbReference type="Proteomes" id="UP001642406"/>
    </source>
</evidence>
<feature type="region of interest" description="Disordered" evidence="1">
    <location>
        <begin position="38"/>
        <end position="71"/>
    </location>
</feature>
<dbReference type="Proteomes" id="UP001642406">
    <property type="component" value="Unassembled WGS sequence"/>
</dbReference>
<dbReference type="Gene3D" id="1.10.1520.10">
    <property type="entry name" value="Ribonuclease III domain"/>
    <property type="match status" value="1"/>
</dbReference>
<dbReference type="SUPFAM" id="SSF69065">
    <property type="entry name" value="RNase III domain-like"/>
    <property type="match status" value="1"/>
</dbReference>
<evidence type="ECO:0000313" key="3">
    <source>
        <dbReference type="EMBL" id="CAK7225393.1"/>
    </source>
</evidence>
<evidence type="ECO:0000259" key="2">
    <source>
        <dbReference type="Pfam" id="PF14622"/>
    </source>
</evidence>
<feature type="compositionally biased region" description="Polar residues" evidence="1">
    <location>
        <begin position="38"/>
        <end position="47"/>
    </location>
</feature>
<proteinExistence type="predicted"/>
<comment type="caution">
    <text evidence="3">The sequence shown here is derived from an EMBL/GenBank/DDBJ whole genome shotgun (WGS) entry which is preliminary data.</text>
</comment>
<dbReference type="InterPro" id="IPR036389">
    <property type="entry name" value="RNase_III_sf"/>
</dbReference>